<evidence type="ECO:0000313" key="6">
    <source>
        <dbReference type="Proteomes" id="UP001203945"/>
    </source>
</evidence>
<geneLocation type="plasmid" evidence="5">
    <name>unnamed1</name>
</geneLocation>
<evidence type="ECO:0000256" key="2">
    <source>
        <dbReference type="ARBA" id="ARBA00022801"/>
    </source>
</evidence>
<accession>A0ABT1MLA1</accession>
<evidence type="ECO:0000313" key="5">
    <source>
        <dbReference type="EMBL" id="MCQ0969067.1"/>
    </source>
</evidence>
<keyword evidence="2" id="KW-0378">Hydrolase</keyword>
<dbReference type="Gene3D" id="3.60.21.10">
    <property type="match status" value="1"/>
</dbReference>
<evidence type="ECO:0000259" key="4">
    <source>
        <dbReference type="Pfam" id="PF00149"/>
    </source>
</evidence>
<dbReference type="InterPro" id="IPR029052">
    <property type="entry name" value="Metallo-depent_PP-like"/>
</dbReference>
<organism evidence="5 6">
    <name type="scientific">Paracoccus albicereus</name>
    <dbReference type="NCBI Taxonomy" id="2922394"/>
    <lineage>
        <taxon>Bacteria</taxon>
        <taxon>Pseudomonadati</taxon>
        <taxon>Pseudomonadota</taxon>
        <taxon>Alphaproteobacteria</taxon>
        <taxon>Rhodobacterales</taxon>
        <taxon>Paracoccaceae</taxon>
        <taxon>Paracoccus</taxon>
    </lineage>
</organism>
<comment type="caution">
    <text evidence="5">The sequence shown here is derived from an EMBL/GenBank/DDBJ whole genome shotgun (WGS) entry which is preliminary data.</text>
</comment>
<dbReference type="Pfam" id="PF00149">
    <property type="entry name" value="Metallophos"/>
    <property type="match status" value="1"/>
</dbReference>
<evidence type="ECO:0000256" key="3">
    <source>
        <dbReference type="SAM" id="MobiDB-lite"/>
    </source>
</evidence>
<evidence type="ECO:0000256" key="1">
    <source>
        <dbReference type="ARBA" id="ARBA00022723"/>
    </source>
</evidence>
<feature type="domain" description="Calcineurin-like phosphoesterase" evidence="4">
    <location>
        <begin position="47"/>
        <end position="234"/>
    </location>
</feature>
<dbReference type="PANTHER" id="PTHR31302:SF31">
    <property type="entry name" value="PHOSPHODIESTERASE YAEI"/>
    <property type="match status" value="1"/>
</dbReference>
<dbReference type="RefSeq" id="WP_255328027.1">
    <property type="nucleotide sequence ID" value="NZ_JAKZEU010000001.1"/>
</dbReference>
<gene>
    <name evidence="5" type="ORF">MLD63_01285</name>
</gene>
<proteinExistence type="predicted"/>
<reference evidence="5 6" key="1">
    <citation type="submission" date="2022-03" db="EMBL/GenBank/DDBJ databases">
        <authorList>
            <person name="He Y."/>
        </authorList>
    </citation>
    <scope>NUCLEOTIDE SEQUENCE [LARGE SCALE GENOMIC DNA]</scope>
    <source>
        <strain evidence="5 6">TK19116</strain>
        <plasmid evidence="5">unnamed1</plasmid>
    </source>
</reference>
<dbReference type="SUPFAM" id="SSF56300">
    <property type="entry name" value="Metallo-dependent phosphatases"/>
    <property type="match status" value="1"/>
</dbReference>
<keyword evidence="5" id="KW-0614">Plasmid</keyword>
<keyword evidence="1" id="KW-0479">Metal-binding</keyword>
<dbReference type="Proteomes" id="UP001203945">
    <property type="component" value="Unassembled WGS sequence"/>
</dbReference>
<feature type="region of interest" description="Disordered" evidence="3">
    <location>
        <begin position="296"/>
        <end position="329"/>
    </location>
</feature>
<sequence length="329" mass="36316">MRLKPLHLGMAALAGFGAYSLWWEPAMMMNVARYRVGLEEWRGRKPMRLVIISDLHAGWPHISLNRVSRIVDRANALKPDVAILLGDYSAAHPFTWGHTGKREIIQRLKAFTAPHGTYSVIGNHDWWQDAKAQLSRHGPVEAERELRVVGIPVLNNRSVRIGDEKTGFWLAGVDEQRPFDEGPDGEGMDDLEAALNEVTDDAPIVLLAHEPDLFDHLGKASRRVSLTISGHTHGGQIRVRGSAPLIMASDNEKWSHGRYDDEDGRALIVSAGIGCSVLPMRLGVPPELTVIELCEPDPETEEEADEAEEEFEELESEGKLPTGPGGLGD</sequence>
<feature type="compositionally biased region" description="Acidic residues" evidence="3">
    <location>
        <begin position="296"/>
        <end position="315"/>
    </location>
</feature>
<name>A0ABT1MLA1_9RHOB</name>
<dbReference type="InterPro" id="IPR004843">
    <property type="entry name" value="Calcineurin-like_PHP"/>
</dbReference>
<keyword evidence="6" id="KW-1185">Reference proteome</keyword>
<dbReference type="InterPro" id="IPR051158">
    <property type="entry name" value="Metallophosphoesterase_sf"/>
</dbReference>
<dbReference type="EMBL" id="JAKZEU010000001">
    <property type="protein sequence ID" value="MCQ0969067.1"/>
    <property type="molecule type" value="Genomic_DNA"/>
</dbReference>
<dbReference type="PANTHER" id="PTHR31302">
    <property type="entry name" value="TRANSMEMBRANE PROTEIN WITH METALLOPHOSPHOESTERASE DOMAIN-RELATED"/>
    <property type="match status" value="1"/>
</dbReference>
<protein>
    <submittedName>
        <fullName evidence="5">Metallophosphoesterase</fullName>
    </submittedName>
</protein>